<feature type="non-terminal residue" evidence="2">
    <location>
        <position position="1"/>
    </location>
</feature>
<name>A0AA38GRZ4_TAXCH</name>
<dbReference type="GO" id="GO:0006397">
    <property type="term" value="P:mRNA processing"/>
    <property type="evidence" value="ECO:0007669"/>
    <property type="project" value="InterPro"/>
</dbReference>
<reference evidence="2 3" key="1">
    <citation type="journal article" date="2021" name="Nat. Plants">
        <title>The Taxus genome provides insights into paclitaxel biosynthesis.</title>
        <authorList>
            <person name="Xiong X."/>
            <person name="Gou J."/>
            <person name="Liao Q."/>
            <person name="Li Y."/>
            <person name="Zhou Q."/>
            <person name="Bi G."/>
            <person name="Li C."/>
            <person name="Du R."/>
            <person name="Wang X."/>
            <person name="Sun T."/>
            <person name="Guo L."/>
            <person name="Liang H."/>
            <person name="Lu P."/>
            <person name="Wu Y."/>
            <person name="Zhang Z."/>
            <person name="Ro D.K."/>
            <person name="Shang Y."/>
            <person name="Huang S."/>
            <person name="Yan J."/>
        </authorList>
    </citation>
    <scope>NUCLEOTIDE SEQUENCE [LARGE SCALE GENOMIC DNA]</scope>
    <source>
        <strain evidence="2">Ta-2019</strain>
    </source>
</reference>
<evidence type="ECO:0000313" key="3">
    <source>
        <dbReference type="Proteomes" id="UP000824469"/>
    </source>
</evidence>
<proteinExistence type="predicted"/>
<accession>A0AA38GRZ4</accession>
<sequence length="75" mass="8714">VSNPLVKEVEYVGDQVKAISQWKEKVIHQALEKFERIPNDLENMHRVVSQLKELMTKIVYDNIIAESHLDTLAKI</sequence>
<dbReference type="Proteomes" id="UP000824469">
    <property type="component" value="Unassembled WGS sequence"/>
</dbReference>
<keyword evidence="3" id="KW-1185">Reference proteome</keyword>
<evidence type="ECO:0000313" key="2">
    <source>
        <dbReference type="EMBL" id="KAH9327987.1"/>
    </source>
</evidence>
<comment type="caution">
    <text evidence="2">The sequence shown here is derived from an EMBL/GenBank/DDBJ whole genome shotgun (WGS) entry which is preliminary data.</text>
</comment>
<evidence type="ECO:0000259" key="1">
    <source>
        <dbReference type="Pfam" id="PF01348"/>
    </source>
</evidence>
<dbReference type="InterPro" id="IPR024937">
    <property type="entry name" value="Domain_X"/>
</dbReference>
<dbReference type="GO" id="GO:0005737">
    <property type="term" value="C:cytoplasm"/>
    <property type="evidence" value="ECO:0007669"/>
    <property type="project" value="UniProtKB-ARBA"/>
</dbReference>
<dbReference type="Pfam" id="PF01348">
    <property type="entry name" value="Intron_maturas2"/>
    <property type="match status" value="1"/>
</dbReference>
<protein>
    <recommendedName>
        <fullName evidence="1">Domain X domain-containing protein</fullName>
    </recommendedName>
</protein>
<feature type="non-terminal residue" evidence="2">
    <location>
        <position position="75"/>
    </location>
</feature>
<gene>
    <name evidence="2" type="ORF">KI387_000095</name>
</gene>
<dbReference type="EMBL" id="JAHRHJ020000001">
    <property type="protein sequence ID" value="KAH9327987.1"/>
    <property type="molecule type" value="Genomic_DNA"/>
</dbReference>
<organism evidence="2 3">
    <name type="scientific">Taxus chinensis</name>
    <name type="common">Chinese yew</name>
    <name type="synonym">Taxus wallichiana var. chinensis</name>
    <dbReference type="NCBI Taxonomy" id="29808"/>
    <lineage>
        <taxon>Eukaryota</taxon>
        <taxon>Viridiplantae</taxon>
        <taxon>Streptophyta</taxon>
        <taxon>Embryophyta</taxon>
        <taxon>Tracheophyta</taxon>
        <taxon>Spermatophyta</taxon>
        <taxon>Pinopsida</taxon>
        <taxon>Pinidae</taxon>
        <taxon>Conifers II</taxon>
        <taxon>Cupressales</taxon>
        <taxon>Taxaceae</taxon>
        <taxon>Taxus</taxon>
    </lineage>
</organism>
<dbReference type="AlphaFoldDB" id="A0AA38GRZ4"/>
<feature type="domain" description="Domain X" evidence="1">
    <location>
        <begin position="17"/>
        <end position="74"/>
    </location>
</feature>